<sequence length="129" mass="13977">MTCIVAFISRRATGVVLLIQRPTKPDKFRRFIAGPLPPADSLRSFRYAERTSPGQRRSYLFLTQPFPATFPSREPHGNTAMGSAKGVHVSGSVSRRQLPGSGEQIGSFQSAPGRSFVTAGCARSIARPT</sequence>
<evidence type="ECO:0000256" key="1">
    <source>
        <dbReference type="SAM" id="MobiDB-lite"/>
    </source>
</evidence>
<comment type="caution">
    <text evidence="2">The sequence shown here is derived from an EMBL/GenBank/DDBJ whole genome shotgun (WGS) entry which is preliminary data.</text>
</comment>
<reference evidence="2" key="1">
    <citation type="journal article" date="2023" name="Mol. Biol. Evol.">
        <title>Third-Generation Sequencing Reveals the Adaptive Role of the Epigenome in Three Deep-Sea Polychaetes.</title>
        <authorList>
            <person name="Perez M."/>
            <person name="Aroh O."/>
            <person name="Sun Y."/>
            <person name="Lan Y."/>
            <person name="Juniper S.K."/>
            <person name="Young C.R."/>
            <person name="Angers B."/>
            <person name="Qian P.Y."/>
        </authorList>
    </citation>
    <scope>NUCLEOTIDE SEQUENCE</scope>
    <source>
        <strain evidence="2">R07B-5</strain>
    </source>
</reference>
<dbReference type="AlphaFoldDB" id="A0AAD9KKQ8"/>
<accession>A0AAD9KKQ8</accession>
<name>A0AAD9KKQ8_RIDPI</name>
<dbReference type="EMBL" id="JAODUO010000915">
    <property type="protein sequence ID" value="KAK2172967.1"/>
    <property type="molecule type" value="Genomic_DNA"/>
</dbReference>
<evidence type="ECO:0000313" key="2">
    <source>
        <dbReference type="EMBL" id="KAK2172967.1"/>
    </source>
</evidence>
<evidence type="ECO:0000313" key="3">
    <source>
        <dbReference type="Proteomes" id="UP001209878"/>
    </source>
</evidence>
<proteinExistence type="predicted"/>
<organism evidence="2 3">
    <name type="scientific">Ridgeia piscesae</name>
    <name type="common">Tubeworm</name>
    <dbReference type="NCBI Taxonomy" id="27915"/>
    <lineage>
        <taxon>Eukaryota</taxon>
        <taxon>Metazoa</taxon>
        <taxon>Spiralia</taxon>
        <taxon>Lophotrochozoa</taxon>
        <taxon>Annelida</taxon>
        <taxon>Polychaeta</taxon>
        <taxon>Sedentaria</taxon>
        <taxon>Canalipalpata</taxon>
        <taxon>Sabellida</taxon>
        <taxon>Siboglinidae</taxon>
        <taxon>Ridgeia</taxon>
    </lineage>
</organism>
<feature type="region of interest" description="Disordered" evidence="1">
    <location>
        <begin position="71"/>
        <end position="111"/>
    </location>
</feature>
<protein>
    <submittedName>
        <fullName evidence="2">Uncharacterized protein</fullName>
    </submittedName>
</protein>
<dbReference type="Proteomes" id="UP001209878">
    <property type="component" value="Unassembled WGS sequence"/>
</dbReference>
<gene>
    <name evidence="2" type="ORF">NP493_915g00059</name>
</gene>
<keyword evidence="3" id="KW-1185">Reference proteome</keyword>